<dbReference type="GO" id="GO:0005737">
    <property type="term" value="C:cytoplasm"/>
    <property type="evidence" value="ECO:0007669"/>
    <property type="project" value="TreeGrafter"/>
</dbReference>
<dbReference type="InterPro" id="IPR041664">
    <property type="entry name" value="AAA_16"/>
</dbReference>
<dbReference type="PANTHER" id="PTHR16305">
    <property type="entry name" value="TESTICULAR SOLUBLE ADENYLYL CYCLASE"/>
    <property type="match status" value="1"/>
</dbReference>
<dbReference type="Gene3D" id="1.10.10.10">
    <property type="entry name" value="Winged helix-like DNA-binding domain superfamily/Winged helix DNA-binding domain"/>
    <property type="match status" value="1"/>
</dbReference>
<evidence type="ECO:0000256" key="2">
    <source>
        <dbReference type="ARBA" id="ARBA00022840"/>
    </source>
</evidence>
<keyword evidence="2" id="KW-0067">ATP-binding</keyword>
<dbReference type="PROSITE" id="PS50043">
    <property type="entry name" value="HTH_LUXR_2"/>
    <property type="match status" value="1"/>
</dbReference>
<dbReference type="EMBL" id="CP002275">
    <property type="protein sequence ID" value="AFS16046.1"/>
    <property type="molecule type" value="Genomic_DNA"/>
</dbReference>
<dbReference type="AlphaFoldDB" id="J9WL49"/>
<dbReference type="Proteomes" id="UP000007329">
    <property type="component" value="Chromosome"/>
</dbReference>
<keyword evidence="1" id="KW-0547">Nucleotide-binding</keyword>
<dbReference type="SUPFAM" id="SSF46894">
    <property type="entry name" value="C-terminal effector domain of the bipartite response regulators"/>
    <property type="match status" value="1"/>
</dbReference>
<evidence type="ECO:0000256" key="1">
    <source>
        <dbReference type="ARBA" id="ARBA00022741"/>
    </source>
</evidence>
<evidence type="ECO:0000313" key="6">
    <source>
        <dbReference type="Proteomes" id="UP000007329"/>
    </source>
</evidence>
<dbReference type="GO" id="GO:0004016">
    <property type="term" value="F:adenylate cyclase activity"/>
    <property type="evidence" value="ECO:0007669"/>
    <property type="project" value="TreeGrafter"/>
</dbReference>
<reference evidence="5 6" key="1">
    <citation type="journal article" date="2007" name="PLoS ONE">
        <title>Molecular analysis of a leprosy immunotherapeutic bacillus provides insights into Mycobacterium evolution.</title>
        <authorList>
            <person name="Ahmed N."/>
            <person name="Saini V."/>
            <person name="Raghuvanshi S."/>
            <person name="Khurana J.P."/>
            <person name="Tyagi A.K."/>
            <person name="Tyagi A.K."/>
            <person name="Hasnain S.E."/>
        </authorList>
    </citation>
    <scope>NUCLEOTIDE SEQUENCE [LARGE SCALE GENOMIC DNA]</scope>
    <source>
        <strain evidence="5">MTCC 9506</strain>
    </source>
</reference>
<dbReference type="CDD" id="cd06170">
    <property type="entry name" value="LuxR_C_like"/>
    <property type="match status" value="1"/>
</dbReference>
<dbReference type="PATRIC" id="fig|1232724.3.peg.4087"/>
<accession>J9WL49</accession>
<name>J9WL49_MYCIP</name>
<dbReference type="SUPFAM" id="SSF52540">
    <property type="entry name" value="P-loop containing nucleoside triphosphate hydrolases"/>
    <property type="match status" value="1"/>
</dbReference>
<dbReference type="Pfam" id="PF00196">
    <property type="entry name" value="GerE"/>
    <property type="match status" value="1"/>
</dbReference>
<dbReference type="PRINTS" id="PR00038">
    <property type="entry name" value="HTHLUXR"/>
</dbReference>
<dbReference type="GO" id="GO:0003677">
    <property type="term" value="F:DNA binding"/>
    <property type="evidence" value="ECO:0007669"/>
    <property type="project" value="InterPro"/>
</dbReference>
<dbReference type="RefSeq" id="WP_014942784.1">
    <property type="nucleotide sequence ID" value="NC_018612.1"/>
</dbReference>
<dbReference type="InterPro" id="IPR036388">
    <property type="entry name" value="WH-like_DNA-bd_sf"/>
</dbReference>
<dbReference type="Gene3D" id="3.40.50.300">
    <property type="entry name" value="P-loop containing nucleotide triphosphate hydrolases"/>
    <property type="match status" value="1"/>
</dbReference>
<reference evidence="5 6" key="2">
    <citation type="journal article" date="2012" name="Nucleic Acids Res.">
        <title>Massive gene acquisitions in Mycobacterium indicus pranii provide a perspective on mycobacterial evolution.</title>
        <authorList>
            <person name="Saini V."/>
            <person name="Raghuvanshi S."/>
            <person name="Khurana J.P."/>
            <person name="Ahmed N."/>
            <person name="Hasnain S.E."/>
            <person name="Tyagi A.K."/>
            <person name="Tyagi A.K."/>
        </authorList>
    </citation>
    <scope>NUCLEOTIDE SEQUENCE [LARGE SCALE GENOMIC DNA]</scope>
    <source>
        <strain evidence="6">DSM 45239 / MTCC 9506</strain>
    </source>
</reference>
<dbReference type="InterPro" id="IPR000792">
    <property type="entry name" value="Tscrpt_reg_LuxR_C"/>
</dbReference>
<dbReference type="PANTHER" id="PTHR16305:SF35">
    <property type="entry name" value="TRANSCRIPTIONAL ACTIVATOR DOMAIN"/>
    <property type="match status" value="1"/>
</dbReference>
<feature type="region of interest" description="Disordered" evidence="3">
    <location>
        <begin position="347"/>
        <end position="371"/>
    </location>
</feature>
<evidence type="ECO:0000259" key="4">
    <source>
        <dbReference type="PROSITE" id="PS50043"/>
    </source>
</evidence>
<proteinExistence type="predicted"/>
<dbReference type="Pfam" id="PF13191">
    <property type="entry name" value="AAA_16"/>
    <property type="match status" value="1"/>
</dbReference>
<evidence type="ECO:0000256" key="3">
    <source>
        <dbReference type="SAM" id="MobiDB-lite"/>
    </source>
</evidence>
<protein>
    <submittedName>
        <fullName evidence="5">Regulatory protein</fullName>
    </submittedName>
</protein>
<organism evidence="5 6">
    <name type="scientific">Mycobacterium indicus pranii (strain DSM 45239 / MTCC 9506)</name>
    <dbReference type="NCBI Taxonomy" id="1232724"/>
    <lineage>
        <taxon>Bacteria</taxon>
        <taxon>Bacillati</taxon>
        <taxon>Actinomycetota</taxon>
        <taxon>Actinomycetes</taxon>
        <taxon>Mycobacteriales</taxon>
        <taxon>Mycobacteriaceae</taxon>
        <taxon>Mycobacterium</taxon>
        <taxon>Mycobacterium avium complex (MAC)</taxon>
    </lineage>
</organism>
<dbReference type="GO" id="GO:0006355">
    <property type="term" value="P:regulation of DNA-templated transcription"/>
    <property type="evidence" value="ECO:0007669"/>
    <property type="project" value="InterPro"/>
</dbReference>
<dbReference type="GO" id="GO:0005524">
    <property type="term" value="F:ATP binding"/>
    <property type="evidence" value="ECO:0007669"/>
    <property type="project" value="UniProtKB-KW"/>
</dbReference>
<dbReference type="InterPro" id="IPR016032">
    <property type="entry name" value="Sig_transdc_resp-reg_C-effctor"/>
</dbReference>
<evidence type="ECO:0000313" key="5">
    <source>
        <dbReference type="EMBL" id="AFS16046.1"/>
    </source>
</evidence>
<gene>
    <name evidence="5" type="ORF">MIP_06010</name>
</gene>
<dbReference type="KEGG" id="mid:MIP_06010"/>
<feature type="domain" description="HTH luxR-type" evidence="4">
    <location>
        <begin position="860"/>
        <end position="925"/>
    </location>
</feature>
<sequence length="929" mass="100245">MDPVSPPRNGGGLIGRHAECVALEQFLTRVRAGESRVLVLHGEPGVGKTALLDYVGERAAGCRVIRASGVESEMELAYAAVHQLCAAMLDRLDYLPVPQRDALSTALGQTIGPAPDRLLVGLAVLNMFSSMAEVEPLVCLVDDLQWLDQASSQTLVFVARRLAAESVGLVLTTRVVNPELKKLPTLEVNGLTEKDARALLETVLATPLDARVRDQIIAETRGNPLALLELPRSLAGRELAGGFGLPGAPRLSAAMEESFRRGVEALPDQSRRLLVLAAAEPLGDPGLLWRAAARLEIGAQAATPAIEAGLAEFGARVRFRHPLARSAAYRAAPLHIRQQVHAALAEVTDPDSDPDRRAWHRAHAAPGPDEDVAAELERSAGRARARGGMAAAAAFHERATMLTLDPALRVERALVAAALKADAGAFDSTLDLLAMAERGPLSELQHARADLIRAQLAYATNRGGDAPLLLLRAARRLEPIDARLARETYLDAISAAEFAGRLASPGGHVLEVARAATAAPRSAELPRAPDLVLNGLAANFIEGYSAAVPYLRAALDATGTGMSIDDELRWMWLTSQAALHLWDDAHWDRLSQRYLTLARKTGAMNALPLALSTRAMLLTFVGDLTAVSVLVEEQHTVTEATGSNLAPYAAMTLASIRGHQADAEALISRTVAEAPQRGEGISIAVAEWTKALLHNGLGNYAEALAAARRGLEQQEYPSLRYPGVANWAAAEFVEAAVRSGMREEATQAMEWITEMTSASRTGWALGVETRCRALLADGEAAELLYRESIAHYGHSRVRAELARTHLLYGEWLRRGRRRTEARTQLRIAHEMLDAMGMEAFAERARRELQATGETARKRTAGVDGEKLTAQETQVARLARDGLSNPEIGARLFISPRTVQYHLRKVFTKLDISSRSQLDRVLPTDRPGSG</sequence>
<dbReference type="InterPro" id="IPR027417">
    <property type="entry name" value="P-loop_NTPase"/>
</dbReference>
<dbReference type="SMART" id="SM00421">
    <property type="entry name" value="HTH_LUXR"/>
    <property type="match status" value="1"/>
</dbReference>
<dbReference type="HOGENOM" id="CLU_006850_4_1_11"/>